<accession>A0A0A9XX68</accession>
<dbReference type="EMBL" id="GBHO01020146">
    <property type="protein sequence ID" value="JAG23458.1"/>
    <property type="molecule type" value="Transcribed_RNA"/>
</dbReference>
<dbReference type="Gene3D" id="2.20.25.240">
    <property type="match status" value="1"/>
</dbReference>
<reference evidence="1" key="2">
    <citation type="submission" date="2014-07" db="EMBL/GenBank/DDBJ databases">
        <authorList>
            <person name="Hull J."/>
        </authorList>
    </citation>
    <scope>NUCLEOTIDE SEQUENCE</scope>
</reference>
<feature type="non-terminal residue" evidence="1">
    <location>
        <position position="1"/>
    </location>
</feature>
<reference evidence="1" key="1">
    <citation type="journal article" date="2014" name="PLoS ONE">
        <title>Transcriptome-Based Identification of ABC Transporters in the Western Tarnished Plant Bug Lygus hesperus.</title>
        <authorList>
            <person name="Hull J.J."/>
            <person name="Chaney K."/>
            <person name="Geib S.M."/>
            <person name="Fabrick J.A."/>
            <person name="Brent C.S."/>
            <person name="Walsh D."/>
            <person name="Lavine L.C."/>
        </authorList>
    </citation>
    <scope>NUCLEOTIDE SEQUENCE</scope>
</reference>
<proteinExistence type="predicted"/>
<organism evidence="1">
    <name type="scientific">Lygus hesperus</name>
    <name type="common">Western plant bug</name>
    <dbReference type="NCBI Taxonomy" id="30085"/>
    <lineage>
        <taxon>Eukaryota</taxon>
        <taxon>Metazoa</taxon>
        <taxon>Ecdysozoa</taxon>
        <taxon>Arthropoda</taxon>
        <taxon>Hexapoda</taxon>
        <taxon>Insecta</taxon>
        <taxon>Pterygota</taxon>
        <taxon>Neoptera</taxon>
        <taxon>Paraneoptera</taxon>
        <taxon>Hemiptera</taxon>
        <taxon>Heteroptera</taxon>
        <taxon>Panheteroptera</taxon>
        <taxon>Cimicomorpha</taxon>
        <taxon>Miridae</taxon>
        <taxon>Mirini</taxon>
        <taxon>Lygus</taxon>
    </lineage>
</organism>
<sequence>KTFSFKNLVAMHPVSFIVGQRGNELAVHKNFKFYKCSFVEYLNCNKWRCCRRCCGARIYIPESSSEVIKEEGGHNHALVSDTTLQKENVSNSLKRKATSSLSERPSKLIRSQMKDDVSYTLTDISNFRQCLYRERRKRLPPLPKSLTETHDCLQNARFETARKEKFLLVNDDGLVLFSTPTNLKQLSSSKSIFVDGTFTYCAKFFTQMFTIHSIDNGHFIPVVYSLLANKTTKAYETMFKATIKESCELGISFTPT</sequence>
<dbReference type="AlphaFoldDB" id="A0A0A9XX68"/>
<gene>
    <name evidence="1" type="primary">eccCa1</name>
    <name evidence="1" type="ORF">CM83_15202</name>
</gene>
<name>A0A0A9XX68_LYGHE</name>
<protein>
    <submittedName>
        <fullName evidence="1">ESX-1 secretion system protein EccCa1</fullName>
    </submittedName>
</protein>
<evidence type="ECO:0000313" key="1">
    <source>
        <dbReference type="EMBL" id="JAG23458.1"/>
    </source>
</evidence>